<dbReference type="EMBL" id="MU839829">
    <property type="protein sequence ID" value="KAK1758518.1"/>
    <property type="molecule type" value="Genomic_DNA"/>
</dbReference>
<dbReference type="GO" id="GO:0005739">
    <property type="term" value="C:mitochondrion"/>
    <property type="evidence" value="ECO:0007669"/>
    <property type="project" value="TreeGrafter"/>
</dbReference>
<evidence type="ECO:0000313" key="6">
    <source>
        <dbReference type="EMBL" id="KAK1758518.1"/>
    </source>
</evidence>
<evidence type="ECO:0000313" key="7">
    <source>
        <dbReference type="Proteomes" id="UP001239445"/>
    </source>
</evidence>
<dbReference type="Proteomes" id="UP001239445">
    <property type="component" value="Unassembled WGS sequence"/>
</dbReference>
<evidence type="ECO:0000256" key="4">
    <source>
        <dbReference type="RuleBase" id="RU367098"/>
    </source>
</evidence>
<reference evidence="6" key="1">
    <citation type="submission" date="2023-06" db="EMBL/GenBank/DDBJ databases">
        <title>Genome-scale phylogeny and comparative genomics of the fungal order Sordariales.</title>
        <authorList>
            <consortium name="Lawrence Berkeley National Laboratory"/>
            <person name="Hensen N."/>
            <person name="Bonometti L."/>
            <person name="Westerberg I."/>
            <person name="Brannstrom I.O."/>
            <person name="Guillou S."/>
            <person name="Cros-Aarteil S."/>
            <person name="Calhoun S."/>
            <person name="Haridas S."/>
            <person name="Kuo A."/>
            <person name="Mondo S."/>
            <person name="Pangilinan J."/>
            <person name="Riley R."/>
            <person name="Labutti K."/>
            <person name="Andreopoulos B."/>
            <person name="Lipzen A."/>
            <person name="Chen C."/>
            <person name="Yanf M."/>
            <person name="Daum C."/>
            <person name="Ng V."/>
            <person name="Clum A."/>
            <person name="Steindorff A."/>
            <person name="Ohm R."/>
            <person name="Martin F."/>
            <person name="Silar P."/>
            <person name="Natvig D."/>
            <person name="Lalanne C."/>
            <person name="Gautier V."/>
            <person name="Ament-Velasquez S.L."/>
            <person name="Kruys A."/>
            <person name="Hutchinson M.I."/>
            <person name="Powell A.J."/>
            <person name="Barry K."/>
            <person name="Miller A.N."/>
            <person name="Grigoriev I.V."/>
            <person name="Debuchy R."/>
            <person name="Gladieux P."/>
            <person name="Thoren M.H."/>
            <person name="Johannesson H."/>
        </authorList>
    </citation>
    <scope>NUCLEOTIDE SEQUENCE</scope>
    <source>
        <strain evidence="6">PSN4</strain>
    </source>
</reference>
<evidence type="ECO:0000256" key="1">
    <source>
        <dbReference type="ARBA" id="ARBA00022692"/>
    </source>
</evidence>
<protein>
    <recommendedName>
        <fullName evidence="4">Altered inheritance of mitochondria protein 11</fullName>
    </recommendedName>
</protein>
<evidence type="ECO:0000256" key="3">
    <source>
        <dbReference type="ARBA" id="ARBA00023136"/>
    </source>
</evidence>
<comment type="subcellular location">
    <subcellularLocation>
        <location evidence="4">Membrane</location>
        <topology evidence="4">Multi-pass membrane protein</topology>
    </subcellularLocation>
</comment>
<dbReference type="PANTHER" id="PTHR39136">
    <property type="entry name" value="ALTERED INHERITANCE OF MITOCHONDRIA PROTEIN 11"/>
    <property type="match status" value="1"/>
</dbReference>
<comment type="similarity">
    <text evidence="4">Belongs to the AIM11 family.</text>
</comment>
<dbReference type="GO" id="GO:0016020">
    <property type="term" value="C:membrane"/>
    <property type="evidence" value="ECO:0007669"/>
    <property type="project" value="UniProtKB-SubCell"/>
</dbReference>
<dbReference type="PANTHER" id="PTHR39136:SF1">
    <property type="entry name" value="ALTERED INHERITANCE OF MITOCHONDRIA PROTEIN 11"/>
    <property type="match status" value="1"/>
</dbReference>
<dbReference type="AlphaFoldDB" id="A0AAJ0FCN0"/>
<name>A0AAJ0FCN0_9PEZI</name>
<feature type="region of interest" description="Disordered" evidence="5">
    <location>
        <begin position="199"/>
        <end position="221"/>
    </location>
</feature>
<evidence type="ECO:0000256" key="2">
    <source>
        <dbReference type="ARBA" id="ARBA00022989"/>
    </source>
</evidence>
<accession>A0AAJ0FCN0</accession>
<feature type="transmembrane region" description="Helical" evidence="4">
    <location>
        <begin position="134"/>
        <end position="157"/>
    </location>
</feature>
<keyword evidence="1 4" id="KW-0812">Transmembrane</keyword>
<keyword evidence="7" id="KW-1185">Reference proteome</keyword>
<comment type="caution">
    <text evidence="6">The sequence shown here is derived from an EMBL/GenBank/DDBJ whole genome shotgun (WGS) entry which is preliminary data.</text>
</comment>
<dbReference type="InterPro" id="IPR038814">
    <property type="entry name" value="AIM11"/>
</dbReference>
<proteinExistence type="inferred from homology"/>
<gene>
    <name evidence="4" type="primary">AIM11</name>
    <name evidence="6" type="ORF">QBC47DRAFT_358362</name>
</gene>
<keyword evidence="2 4" id="KW-1133">Transmembrane helix</keyword>
<evidence type="ECO:0000256" key="5">
    <source>
        <dbReference type="SAM" id="MobiDB-lite"/>
    </source>
</evidence>
<feature type="transmembrane region" description="Helical" evidence="4">
    <location>
        <begin position="68"/>
        <end position="89"/>
    </location>
</feature>
<feature type="region of interest" description="Disordered" evidence="5">
    <location>
        <begin position="14"/>
        <end position="50"/>
    </location>
</feature>
<keyword evidence="3 4" id="KW-0472">Membrane</keyword>
<feature type="compositionally biased region" description="Low complexity" evidence="5">
    <location>
        <begin position="25"/>
        <end position="36"/>
    </location>
</feature>
<organism evidence="6 7">
    <name type="scientific">Echria macrotheca</name>
    <dbReference type="NCBI Taxonomy" id="438768"/>
    <lineage>
        <taxon>Eukaryota</taxon>
        <taxon>Fungi</taxon>
        <taxon>Dikarya</taxon>
        <taxon>Ascomycota</taxon>
        <taxon>Pezizomycotina</taxon>
        <taxon>Sordariomycetes</taxon>
        <taxon>Sordariomycetidae</taxon>
        <taxon>Sordariales</taxon>
        <taxon>Schizotheciaceae</taxon>
        <taxon>Echria</taxon>
    </lineage>
</organism>
<sequence length="221" mass="23698">MPILSSLLSSLIGVEKTPTSPPNAPVQAQPASSSPATPNPPKAVAPKVPIYEPREPTPVLSRRSFRQLGLYFGGCVFMGLSILITRRAVSRHILRSRPKFFSTNTYSLTASTLGPGKEAVLEETKKDPLIALEALNLATLNVFSFAIMMAGGASWALDLSSIEDVKTLAQRSLHRNAVNIDEEEEQEVTEWFAKALGMNIPPSEQGAATADEGGEGGEKKP</sequence>